<feature type="domain" description="D-alanyl-D-alanine carboxypeptidase-like core" evidence="2">
    <location>
        <begin position="154"/>
        <end position="270"/>
    </location>
</feature>
<accession>A0A814JU72</accession>
<evidence type="ECO:0000313" key="4">
    <source>
        <dbReference type="Proteomes" id="UP000663832"/>
    </source>
</evidence>
<dbReference type="Pfam" id="PF02557">
    <property type="entry name" value="VanY"/>
    <property type="match status" value="1"/>
</dbReference>
<dbReference type="InterPro" id="IPR009045">
    <property type="entry name" value="Zn_M74/Hedgehog-like"/>
</dbReference>
<keyword evidence="4" id="KW-1185">Reference proteome</keyword>
<evidence type="ECO:0000256" key="1">
    <source>
        <dbReference type="SAM" id="SignalP"/>
    </source>
</evidence>
<dbReference type="GO" id="GO:0008233">
    <property type="term" value="F:peptidase activity"/>
    <property type="evidence" value="ECO:0007669"/>
    <property type="project" value="InterPro"/>
</dbReference>
<reference evidence="3" key="1">
    <citation type="submission" date="2021-02" db="EMBL/GenBank/DDBJ databases">
        <authorList>
            <person name="Nowell W R."/>
        </authorList>
    </citation>
    <scope>NUCLEOTIDE SEQUENCE</scope>
</reference>
<dbReference type="EMBL" id="CAJNOM010000098">
    <property type="protein sequence ID" value="CAF1042507.1"/>
    <property type="molecule type" value="Genomic_DNA"/>
</dbReference>
<evidence type="ECO:0000313" key="3">
    <source>
        <dbReference type="EMBL" id="CAF1042507.1"/>
    </source>
</evidence>
<dbReference type="InterPro" id="IPR052179">
    <property type="entry name" value="DD-CPase-like"/>
</dbReference>
<dbReference type="CDD" id="cd14814">
    <property type="entry name" value="Peptidase_M15"/>
    <property type="match status" value="1"/>
</dbReference>
<dbReference type="Gene3D" id="3.30.1380.10">
    <property type="match status" value="1"/>
</dbReference>
<dbReference type="SUPFAM" id="SSF55166">
    <property type="entry name" value="Hedgehog/DD-peptidase"/>
    <property type="match status" value="1"/>
</dbReference>
<organism evidence="3 4">
    <name type="scientific">Adineta steineri</name>
    <dbReference type="NCBI Taxonomy" id="433720"/>
    <lineage>
        <taxon>Eukaryota</taxon>
        <taxon>Metazoa</taxon>
        <taxon>Spiralia</taxon>
        <taxon>Gnathifera</taxon>
        <taxon>Rotifera</taxon>
        <taxon>Eurotatoria</taxon>
        <taxon>Bdelloidea</taxon>
        <taxon>Adinetida</taxon>
        <taxon>Adinetidae</taxon>
        <taxon>Adineta</taxon>
    </lineage>
</organism>
<dbReference type="InterPro" id="IPR003709">
    <property type="entry name" value="VanY-like_core_dom"/>
</dbReference>
<dbReference type="OrthoDB" id="2251794at2759"/>
<dbReference type="AlphaFoldDB" id="A0A814JU72"/>
<dbReference type="PANTHER" id="PTHR34385">
    <property type="entry name" value="D-ALANYL-D-ALANINE CARBOXYPEPTIDASE"/>
    <property type="match status" value="1"/>
</dbReference>
<dbReference type="GO" id="GO:0006508">
    <property type="term" value="P:proteolysis"/>
    <property type="evidence" value="ECO:0007669"/>
    <property type="project" value="InterPro"/>
</dbReference>
<protein>
    <recommendedName>
        <fullName evidence="2">D-alanyl-D-alanine carboxypeptidase-like core domain-containing protein</fullName>
    </recommendedName>
</protein>
<proteinExistence type="predicted"/>
<feature type="signal peptide" evidence="1">
    <location>
        <begin position="1"/>
        <end position="18"/>
    </location>
</feature>
<dbReference type="Proteomes" id="UP000663832">
    <property type="component" value="Unassembled WGS sequence"/>
</dbReference>
<evidence type="ECO:0000259" key="2">
    <source>
        <dbReference type="Pfam" id="PF02557"/>
    </source>
</evidence>
<name>A0A814JU72_9BILA</name>
<gene>
    <name evidence="3" type="ORF">QVE165_LOCUS17151</name>
</gene>
<dbReference type="PANTHER" id="PTHR34385:SF1">
    <property type="entry name" value="PEPTIDOGLYCAN L-ALANYL-D-GLUTAMATE ENDOPEPTIDASE CWLK"/>
    <property type="match status" value="1"/>
</dbReference>
<comment type="caution">
    <text evidence="3">The sequence shown here is derived from an EMBL/GenBank/DDBJ whole genome shotgun (WGS) entry which is preliminary data.</text>
</comment>
<sequence length="279" mass="28140">MLFIFTCLLVVGSVAVSAQTACTVNHVKGTCKVTTSCTGKSVAGHCPGAANNQCCIPTGSSCTASGKTGSCVATSACAGTAVAGHCPGAANIQCCVASGGASGSANGLCGSYAGAAVSSIKGNGNVAYSVVKIRTEHLTNPAIHTAAPTAADNTMTTTTACAFDKMAAAAKQAGVAIKIASGFRTVARQEYFWNCYQTKSCNNGNLAARPGTSNHGKGIALDLNTDCGSQSGAKPNCGGSKVYQWLYKNGAKYGFKRTVQSEPWHWEYVGAGATLASFS</sequence>
<feature type="chain" id="PRO_5032971164" description="D-alanyl-D-alanine carboxypeptidase-like core domain-containing protein" evidence="1">
    <location>
        <begin position="19"/>
        <end position="279"/>
    </location>
</feature>
<keyword evidence="1" id="KW-0732">Signal</keyword>